<evidence type="ECO:0000313" key="4">
    <source>
        <dbReference type="Proteomes" id="UP000813461"/>
    </source>
</evidence>
<sequence>MSTLKTTSEESAPAPVPGLVRQGTIVDAKPTPDIIEEFVNVAYAYDHYFAAAQHAKDLLEKDLEHARTADGVPVLAKFSCRAKSRESLTQKLKVRYYQRKAKGMPVYEKLDEIRNDIPDLAGVRVMLYTPDPDQHHRVSEAIHKIWQDVTTKNHPDPEGFSNSREEDSENGRGIGSGVYSKPEHNEPGKYRPRHPGYQGIHYRVGMRKESVRTSAGMYDWMAPDRVEIQVVSALGHVWAEVEHDVRYKTDAYGPPTEEEERLLDTLSGLLSSGELLLQQFSKSVNKRSYAKISYRDDFGTYLRELDVLQKPLSKRRDGEDPGYLSLFGSEGISILFRFLVKRDLNYPRAVRDALTDLNFPDDPETVLQAMNEELQPVFQPSPTLLAPLCLIRRMLLKYKPSDAALSRPDLLLSEKCGILINALTLLQTFAGCPHKAKEWLKGNIEKGLEETQRNSLNFVLSSTRRRRCLIENSPLVQGKCEKEVLPTWTWFEHQARQDGSICGLVFQLAEADHDYEHRKTIDDSDANGRLSGLRIGSLSLYDTAEEGCKLCRGT</sequence>
<dbReference type="SUPFAM" id="SSF81301">
    <property type="entry name" value="Nucleotidyltransferase"/>
    <property type="match status" value="1"/>
</dbReference>
<organism evidence="3 4">
    <name type="scientific">Paraphoma chrysanthemicola</name>
    <dbReference type="NCBI Taxonomy" id="798071"/>
    <lineage>
        <taxon>Eukaryota</taxon>
        <taxon>Fungi</taxon>
        <taxon>Dikarya</taxon>
        <taxon>Ascomycota</taxon>
        <taxon>Pezizomycotina</taxon>
        <taxon>Dothideomycetes</taxon>
        <taxon>Pleosporomycetidae</taxon>
        <taxon>Pleosporales</taxon>
        <taxon>Pleosporineae</taxon>
        <taxon>Phaeosphaeriaceae</taxon>
        <taxon>Paraphoma</taxon>
    </lineage>
</organism>
<comment type="caution">
    <text evidence="3">The sequence shown here is derived from an EMBL/GenBank/DDBJ whole genome shotgun (WGS) entry which is preliminary data.</text>
</comment>
<accession>A0A8K0R537</accession>
<dbReference type="InterPro" id="IPR007685">
    <property type="entry name" value="RelA_SpoT"/>
</dbReference>
<dbReference type="SMART" id="SM00954">
    <property type="entry name" value="RelA_SpoT"/>
    <property type="match status" value="1"/>
</dbReference>
<keyword evidence="4" id="KW-1185">Reference proteome</keyword>
<name>A0A8K0R537_9PLEO</name>
<dbReference type="AlphaFoldDB" id="A0A8K0R537"/>
<evidence type="ECO:0000259" key="2">
    <source>
        <dbReference type="SMART" id="SM00954"/>
    </source>
</evidence>
<dbReference type="GO" id="GO:0015969">
    <property type="term" value="P:guanosine tetraphosphate metabolic process"/>
    <property type="evidence" value="ECO:0007669"/>
    <property type="project" value="InterPro"/>
</dbReference>
<dbReference type="CDD" id="cd05399">
    <property type="entry name" value="NT_Rel-Spo_like"/>
    <property type="match status" value="1"/>
</dbReference>
<feature type="domain" description="RelA/SpoT" evidence="2">
    <location>
        <begin position="80"/>
        <end position="253"/>
    </location>
</feature>
<evidence type="ECO:0000256" key="1">
    <source>
        <dbReference type="SAM" id="MobiDB-lite"/>
    </source>
</evidence>
<gene>
    <name evidence="3" type="ORF">FB567DRAFT_602523</name>
</gene>
<proteinExistence type="predicted"/>
<dbReference type="PANTHER" id="PTHR41773:SF1">
    <property type="entry name" value="RELA_SPOT DOMAIN-CONTAINING PROTEIN"/>
    <property type="match status" value="1"/>
</dbReference>
<dbReference type="Gene3D" id="3.30.460.10">
    <property type="entry name" value="Beta Polymerase, domain 2"/>
    <property type="match status" value="1"/>
</dbReference>
<protein>
    <recommendedName>
        <fullName evidence="2">RelA/SpoT domain-containing protein</fullName>
    </recommendedName>
</protein>
<evidence type="ECO:0000313" key="3">
    <source>
        <dbReference type="EMBL" id="KAH7086963.1"/>
    </source>
</evidence>
<dbReference type="Proteomes" id="UP000813461">
    <property type="component" value="Unassembled WGS sequence"/>
</dbReference>
<dbReference type="EMBL" id="JAGMVJ010000010">
    <property type="protein sequence ID" value="KAH7086963.1"/>
    <property type="molecule type" value="Genomic_DNA"/>
</dbReference>
<feature type="region of interest" description="Disordered" evidence="1">
    <location>
        <begin position="147"/>
        <end position="197"/>
    </location>
</feature>
<reference evidence="3" key="1">
    <citation type="journal article" date="2021" name="Nat. Commun.">
        <title>Genetic determinants of endophytism in the Arabidopsis root mycobiome.</title>
        <authorList>
            <person name="Mesny F."/>
            <person name="Miyauchi S."/>
            <person name="Thiergart T."/>
            <person name="Pickel B."/>
            <person name="Atanasova L."/>
            <person name="Karlsson M."/>
            <person name="Huettel B."/>
            <person name="Barry K.W."/>
            <person name="Haridas S."/>
            <person name="Chen C."/>
            <person name="Bauer D."/>
            <person name="Andreopoulos W."/>
            <person name="Pangilinan J."/>
            <person name="LaButti K."/>
            <person name="Riley R."/>
            <person name="Lipzen A."/>
            <person name="Clum A."/>
            <person name="Drula E."/>
            <person name="Henrissat B."/>
            <person name="Kohler A."/>
            <person name="Grigoriev I.V."/>
            <person name="Martin F.M."/>
            <person name="Hacquard S."/>
        </authorList>
    </citation>
    <scope>NUCLEOTIDE SEQUENCE</scope>
    <source>
        <strain evidence="3">MPI-SDFR-AT-0120</strain>
    </source>
</reference>
<dbReference type="InterPro" id="IPR043519">
    <property type="entry name" value="NT_sf"/>
</dbReference>
<dbReference type="OrthoDB" id="4719016at2759"/>
<feature type="compositionally biased region" description="Basic and acidic residues" evidence="1">
    <location>
        <begin position="147"/>
        <end position="157"/>
    </location>
</feature>
<dbReference type="PANTHER" id="PTHR41773">
    <property type="entry name" value="GTP PYROPHOSPHATASE-RELATED"/>
    <property type="match status" value="1"/>
</dbReference>
<dbReference type="Pfam" id="PF04607">
    <property type="entry name" value="RelA_SpoT"/>
    <property type="match status" value="1"/>
</dbReference>